<keyword evidence="1" id="KW-0732">Signal</keyword>
<dbReference type="EMBL" id="QXDC01000004">
    <property type="protein sequence ID" value="RIA37621.1"/>
    <property type="molecule type" value="Genomic_DNA"/>
</dbReference>
<evidence type="ECO:0008006" key="4">
    <source>
        <dbReference type="Google" id="ProtNLM"/>
    </source>
</evidence>
<dbReference type="RefSeq" id="WP_119036906.1">
    <property type="nucleotide sequence ID" value="NZ_QXDC01000004.1"/>
</dbReference>
<evidence type="ECO:0000313" key="2">
    <source>
        <dbReference type="EMBL" id="RIA37621.1"/>
    </source>
</evidence>
<protein>
    <recommendedName>
        <fullName evidence="4">Gluconate 2-dehydrogenase subunit 3-like protein</fullName>
    </recommendedName>
</protein>
<accession>A0A397NW57</accession>
<feature type="chain" id="PRO_5017268133" description="Gluconate 2-dehydrogenase subunit 3-like protein" evidence="1">
    <location>
        <begin position="25"/>
        <end position="233"/>
    </location>
</feature>
<dbReference type="AlphaFoldDB" id="A0A397NW57"/>
<proteinExistence type="predicted"/>
<keyword evidence="3" id="KW-1185">Reference proteome</keyword>
<comment type="caution">
    <text evidence="2">The sequence shown here is derived from an EMBL/GenBank/DDBJ whole genome shotgun (WGS) entry which is preliminary data.</text>
</comment>
<evidence type="ECO:0000313" key="3">
    <source>
        <dbReference type="Proteomes" id="UP000266568"/>
    </source>
</evidence>
<dbReference type="Proteomes" id="UP000266568">
    <property type="component" value="Unassembled WGS sequence"/>
</dbReference>
<sequence>MSMLRILTAAAAAIMIFSATPASAQFFFQSRDLSGPRVVGDEPGIGQALPGATPAELRAEMVWTLRAAMNVAALQCEFEPTLLTRTNYNAMLKDHKAELAASLDTLLAYFVRTNGKNKRQGQLALDHFSTVIYSSFSTVSAQYIFCQTMSSIGRDVIYAPRGAMGDVALDRMRELHNSLVPWGEQRFPSRIFVGPPRLPRFDENCWTKKDLWNTKRCGLPYPAPGARTSLAQR</sequence>
<name>A0A397NW57_9SPHN</name>
<evidence type="ECO:0000256" key="1">
    <source>
        <dbReference type="SAM" id="SignalP"/>
    </source>
</evidence>
<gene>
    <name evidence="2" type="ORF">DFR49_3508</name>
</gene>
<reference evidence="2 3" key="1">
    <citation type="submission" date="2018-08" db="EMBL/GenBank/DDBJ databases">
        <title>Genomic Encyclopedia of Type Strains, Phase IV (KMG-IV): sequencing the most valuable type-strain genomes for metagenomic binning, comparative biology and taxonomic classification.</title>
        <authorList>
            <person name="Goeker M."/>
        </authorList>
    </citation>
    <scope>NUCLEOTIDE SEQUENCE [LARGE SCALE GENOMIC DNA]</scope>
    <source>
        <strain evidence="2 3">DSM 25527</strain>
    </source>
</reference>
<organism evidence="2 3">
    <name type="scientific">Hephaestia caeni</name>
    <dbReference type="NCBI Taxonomy" id="645617"/>
    <lineage>
        <taxon>Bacteria</taxon>
        <taxon>Pseudomonadati</taxon>
        <taxon>Pseudomonadota</taxon>
        <taxon>Alphaproteobacteria</taxon>
        <taxon>Sphingomonadales</taxon>
        <taxon>Sphingomonadaceae</taxon>
        <taxon>Hephaestia</taxon>
    </lineage>
</organism>
<dbReference type="OrthoDB" id="7467144at2"/>
<feature type="signal peptide" evidence="1">
    <location>
        <begin position="1"/>
        <end position="24"/>
    </location>
</feature>